<keyword evidence="2" id="KW-0472">Membrane</keyword>
<name>A0A2K5EKP9_AOTNA</name>
<dbReference type="OrthoDB" id="9944479at2759"/>
<dbReference type="GO" id="GO:0007605">
    <property type="term" value="P:sensory perception of sound"/>
    <property type="evidence" value="ECO:0007669"/>
    <property type="project" value="Ensembl"/>
</dbReference>
<dbReference type="Ensembl" id="ENSANAT00000051821.1">
    <property type="protein sequence ID" value="ENSANAP00000033759.1"/>
    <property type="gene ID" value="ENSANAG00000034544.1"/>
</dbReference>
<dbReference type="OMA" id="FYAMGSV"/>
<dbReference type="GO" id="GO:0005254">
    <property type="term" value="F:chloride channel activity"/>
    <property type="evidence" value="ECO:0007669"/>
    <property type="project" value="Ensembl"/>
</dbReference>
<feature type="transmembrane region" description="Helical" evidence="2">
    <location>
        <begin position="6"/>
        <end position="26"/>
    </location>
</feature>
<evidence type="ECO:0000256" key="2">
    <source>
        <dbReference type="SAM" id="Phobius"/>
    </source>
</evidence>
<dbReference type="Proteomes" id="UP000233020">
    <property type="component" value="Unplaced"/>
</dbReference>
<dbReference type="GO" id="GO:0017081">
    <property type="term" value="F:chloride channel regulator activity"/>
    <property type="evidence" value="ECO:0007669"/>
    <property type="project" value="Ensembl"/>
</dbReference>
<dbReference type="InterPro" id="IPR029181">
    <property type="entry name" value="Barttin"/>
</dbReference>
<dbReference type="AlphaFoldDB" id="A0A2K5EKP9"/>
<dbReference type="GO" id="GO:0032991">
    <property type="term" value="C:protein-containing complex"/>
    <property type="evidence" value="ECO:0007669"/>
    <property type="project" value="Ensembl"/>
</dbReference>
<feature type="compositionally biased region" description="Low complexity" evidence="1">
    <location>
        <begin position="203"/>
        <end position="214"/>
    </location>
</feature>
<dbReference type="STRING" id="37293.ENSANAP00000033759"/>
<reference evidence="3" key="1">
    <citation type="submission" date="2025-08" db="UniProtKB">
        <authorList>
            <consortium name="Ensembl"/>
        </authorList>
    </citation>
    <scope>IDENTIFICATION</scope>
</reference>
<accession>A0A2K5EKP9</accession>
<dbReference type="PANTHER" id="PTHR28399:SF1">
    <property type="entry name" value="BARTTIN"/>
    <property type="match status" value="1"/>
</dbReference>
<dbReference type="CTD" id="7809"/>
<evidence type="ECO:0000313" key="4">
    <source>
        <dbReference type="Proteomes" id="UP000233020"/>
    </source>
</evidence>
<feature type="compositionally biased region" description="Basic and acidic residues" evidence="1">
    <location>
        <begin position="166"/>
        <end position="176"/>
    </location>
</feature>
<feature type="transmembrane region" description="Helical" evidence="2">
    <location>
        <begin position="33"/>
        <end position="53"/>
    </location>
</feature>
<keyword evidence="2" id="KW-1133">Transmembrane helix</keyword>
<feature type="region of interest" description="Disordered" evidence="1">
    <location>
        <begin position="166"/>
        <end position="222"/>
    </location>
</feature>
<keyword evidence="2" id="KW-0812">Transmembrane</keyword>
<evidence type="ECO:0000256" key="1">
    <source>
        <dbReference type="SAM" id="MobiDB-lite"/>
    </source>
</evidence>
<protein>
    <submittedName>
        <fullName evidence="3">Barttin CLCNK type accessory subunit beta</fullName>
    </submittedName>
</protein>
<reference evidence="3" key="2">
    <citation type="submission" date="2025-09" db="UniProtKB">
        <authorList>
            <consortium name="Ensembl"/>
        </authorList>
    </citation>
    <scope>IDENTIFICATION</scope>
</reference>
<proteinExistence type="predicted"/>
<dbReference type="KEGG" id="anan:105710223"/>
<dbReference type="GeneTree" id="ENSGT00390000008549"/>
<keyword evidence="4" id="KW-1185">Reference proteome</keyword>
<dbReference type="Pfam" id="PF15462">
    <property type="entry name" value="Barttin"/>
    <property type="match status" value="1"/>
</dbReference>
<dbReference type="GO" id="GO:0016323">
    <property type="term" value="C:basolateral plasma membrane"/>
    <property type="evidence" value="ECO:0007669"/>
    <property type="project" value="Ensembl"/>
</dbReference>
<gene>
    <name evidence="3" type="primary">BSND</name>
</gene>
<organism evidence="3 4">
    <name type="scientific">Aotus nancymaae</name>
    <name type="common">Ma's night monkey</name>
    <dbReference type="NCBI Taxonomy" id="37293"/>
    <lineage>
        <taxon>Eukaryota</taxon>
        <taxon>Metazoa</taxon>
        <taxon>Chordata</taxon>
        <taxon>Craniata</taxon>
        <taxon>Vertebrata</taxon>
        <taxon>Euteleostomi</taxon>
        <taxon>Mammalia</taxon>
        <taxon>Eutheria</taxon>
        <taxon>Euarchontoglires</taxon>
        <taxon>Primates</taxon>
        <taxon>Haplorrhini</taxon>
        <taxon>Platyrrhini</taxon>
        <taxon>Aotidae</taxon>
        <taxon>Aotus</taxon>
    </lineage>
</organism>
<feature type="region of interest" description="Disordered" evidence="1">
    <location>
        <begin position="245"/>
        <end position="319"/>
    </location>
</feature>
<sequence length="319" mass="34924">MADEKTFRVGFIVLGLFLLALGTFLMSHDRPQVYGTFYAMGSIMVIGGIIWSMCQCYPKIAFVPADSDFQGILSPKALGLLENGLAAEMKSPGPQPRYVRLWEEAAYDQSLPDFSHIQMKVISYSEDPRPLLASETGQLKLGTNDGEGGPGDVQAWMEAAVVIHKGSDESEGERRLTQSCLEPPAFPEGPAPLASFQDDLEMGSSEGSSPSASPHDGEEACSPQQEPWACRCLLDRFQDFALIDAPTLEDEPQEGQQWEVVLPNNWQQYPRTKVEGKESSDAGGEEPKEEEDDLYYGLPDGPGDPLPDKELGFEPDTQG</sequence>
<feature type="compositionally biased region" description="Acidic residues" evidence="1">
    <location>
        <begin position="283"/>
        <end position="294"/>
    </location>
</feature>
<evidence type="ECO:0000313" key="3">
    <source>
        <dbReference type="Ensembl" id="ENSANAP00000033759.1"/>
    </source>
</evidence>
<dbReference type="PANTHER" id="PTHR28399">
    <property type="entry name" value="BARTTIN"/>
    <property type="match status" value="1"/>
</dbReference>
<dbReference type="GeneID" id="105710223"/>